<dbReference type="PATRIC" id="fig|993516.3.peg.6483"/>
<sequence length="48" mass="5414">MRAEVTIDLGNIDAKRCCPKCSETCLRSATASKRTWLHRNTIQFITAC</sequence>
<dbReference type="AlphaFoldDB" id="L7C709"/>
<comment type="caution">
    <text evidence="1">The sequence shown here is derived from an EMBL/GenBank/DDBJ whole genome shotgun (WGS) entry which is preliminary data.</text>
</comment>
<dbReference type="EMBL" id="AMWG01000174">
    <property type="protein sequence ID" value="ELP29964.1"/>
    <property type="molecule type" value="Genomic_DNA"/>
</dbReference>
<gene>
    <name evidence="1" type="ORF">RBSWK_06052</name>
</gene>
<evidence type="ECO:0000313" key="2">
    <source>
        <dbReference type="Proteomes" id="UP000010959"/>
    </source>
</evidence>
<name>L7C709_RHOBT</name>
<evidence type="ECO:0000313" key="1">
    <source>
        <dbReference type="EMBL" id="ELP29964.1"/>
    </source>
</evidence>
<organism evidence="1 2">
    <name type="scientific">Rhodopirellula baltica SWK14</name>
    <dbReference type="NCBI Taxonomy" id="993516"/>
    <lineage>
        <taxon>Bacteria</taxon>
        <taxon>Pseudomonadati</taxon>
        <taxon>Planctomycetota</taxon>
        <taxon>Planctomycetia</taxon>
        <taxon>Pirellulales</taxon>
        <taxon>Pirellulaceae</taxon>
        <taxon>Rhodopirellula</taxon>
    </lineage>
</organism>
<reference evidence="1 2" key="1">
    <citation type="journal article" date="2013" name="Mar. Genomics">
        <title>Expression of sulfatases in Rhodopirellula baltica and the diversity of sulfatases in the genus Rhodopirellula.</title>
        <authorList>
            <person name="Wegner C.E."/>
            <person name="Richter-Heitmann T."/>
            <person name="Klindworth A."/>
            <person name="Klockow C."/>
            <person name="Richter M."/>
            <person name="Achstetter T."/>
            <person name="Glockner F.O."/>
            <person name="Harder J."/>
        </authorList>
    </citation>
    <scope>NUCLEOTIDE SEQUENCE [LARGE SCALE GENOMIC DNA]</scope>
    <source>
        <strain evidence="1 2">SWK14</strain>
    </source>
</reference>
<proteinExistence type="predicted"/>
<dbReference type="Proteomes" id="UP000010959">
    <property type="component" value="Unassembled WGS sequence"/>
</dbReference>
<protein>
    <submittedName>
        <fullName evidence="1">Uncharacterized protein</fullName>
    </submittedName>
</protein>
<accession>L7C709</accession>